<dbReference type="Pfam" id="PF14329">
    <property type="entry name" value="DUF4386"/>
    <property type="match status" value="1"/>
</dbReference>
<keyword evidence="1" id="KW-0472">Membrane</keyword>
<evidence type="ECO:0008006" key="4">
    <source>
        <dbReference type="Google" id="ProtNLM"/>
    </source>
</evidence>
<gene>
    <name evidence="2" type="ORF">NEF87_000811</name>
</gene>
<feature type="transmembrane region" description="Helical" evidence="1">
    <location>
        <begin position="86"/>
        <end position="110"/>
    </location>
</feature>
<keyword evidence="3" id="KW-1185">Reference proteome</keyword>
<evidence type="ECO:0000313" key="2">
    <source>
        <dbReference type="EMBL" id="UYP44526.1"/>
    </source>
</evidence>
<proteinExistence type="predicted"/>
<accession>A0ABY6HM84</accession>
<keyword evidence="1" id="KW-0812">Transmembrane</keyword>
<organism evidence="2 3">
    <name type="scientific">Candidatus Lokiarchaeum ossiferum</name>
    <dbReference type="NCBI Taxonomy" id="2951803"/>
    <lineage>
        <taxon>Archaea</taxon>
        <taxon>Promethearchaeati</taxon>
        <taxon>Promethearchaeota</taxon>
        <taxon>Promethearchaeia</taxon>
        <taxon>Promethearchaeales</taxon>
        <taxon>Promethearchaeaceae</taxon>
        <taxon>Candidatus Lokiarchaeum</taxon>
    </lineage>
</organism>
<feature type="transmembrane region" description="Helical" evidence="1">
    <location>
        <begin position="141"/>
        <end position="161"/>
    </location>
</feature>
<dbReference type="EMBL" id="CP104013">
    <property type="protein sequence ID" value="UYP44526.1"/>
    <property type="molecule type" value="Genomic_DNA"/>
</dbReference>
<dbReference type="Proteomes" id="UP001208689">
    <property type="component" value="Chromosome"/>
</dbReference>
<feature type="transmembrane region" description="Helical" evidence="1">
    <location>
        <begin position="12"/>
        <end position="32"/>
    </location>
</feature>
<evidence type="ECO:0000256" key="1">
    <source>
        <dbReference type="SAM" id="Phobius"/>
    </source>
</evidence>
<reference evidence="2" key="1">
    <citation type="submission" date="2022-09" db="EMBL/GenBank/DDBJ databases">
        <title>Actin cytoskeleton and complex cell architecture in an #Asgard archaeon.</title>
        <authorList>
            <person name="Ponce Toledo R.I."/>
            <person name="Schleper C."/>
            <person name="Rodrigues Oliveira T."/>
            <person name="Wollweber F."/>
            <person name="Xu J."/>
            <person name="Rittmann S."/>
            <person name="Klingl A."/>
            <person name="Pilhofer M."/>
        </authorList>
    </citation>
    <scope>NUCLEOTIDE SEQUENCE</scope>
    <source>
        <strain evidence="2">B-35</strain>
    </source>
</reference>
<feature type="transmembrane region" description="Helical" evidence="1">
    <location>
        <begin position="52"/>
        <end position="74"/>
    </location>
</feature>
<feature type="transmembrane region" description="Helical" evidence="1">
    <location>
        <begin position="198"/>
        <end position="220"/>
    </location>
</feature>
<sequence>MDSIQSYQKQARASGILFLMAILTGIIGAVLFGGLSNFGADITQFSENRLKILFGSFMILLMGIACASIAIPLYPIMKKQNQPMALAAVSFRLLESVSHIFNVILFLVLLNLSSEYAASEVSNQSYYVILNSTLSDLSDSLSLIGTICFNIGALMYSLIIYQTKLLPRWMASFALVGIFLALMNQILVFFGVYTDSSIIATMFHLPTLVYELIFGFTMVIKGFNVEAIQQLDQK</sequence>
<feature type="transmembrane region" description="Helical" evidence="1">
    <location>
        <begin position="173"/>
        <end position="192"/>
    </location>
</feature>
<keyword evidence="1" id="KW-1133">Transmembrane helix</keyword>
<protein>
    <recommendedName>
        <fullName evidence="4">DUF4386 domain-containing protein</fullName>
    </recommendedName>
</protein>
<evidence type="ECO:0000313" key="3">
    <source>
        <dbReference type="Proteomes" id="UP001208689"/>
    </source>
</evidence>
<dbReference type="InterPro" id="IPR025495">
    <property type="entry name" value="DUF4386"/>
</dbReference>
<name>A0ABY6HM84_9ARCH</name>